<dbReference type="RefSeq" id="WP_344482221.1">
    <property type="nucleotide sequence ID" value="NZ_BAAAQF010000004.1"/>
</dbReference>
<reference evidence="2 3" key="1">
    <citation type="journal article" date="2019" name="Int. J. Syst. Evol. Microbiol.">
        <title>The Global Catalogue of Microorganisms (GCM) 10K type strain sequencing project: providing services to taxonomists for standard genome sequencing and annotation.</title>
        <authorList>
            <consortium name="The Broad Institute Genomics Platform"/>
            <consortium name="The Broad Institute Genome Sequencing Center for Infectious Disease"/>
            <person name="Wu L."/>
            <person name="Ma J."/>
        </authorList>
    </citation>
    <scope>NUCLEOTIDE SEQUENCE [LARGE SCALE GENOMIC DNA]</scope>
    <source>
        <strain evidence="2 3">JCM 16001</strain>
    </source>
</reference>
<name>A0ABN2G556_9ACTN</name>
<evidence type="ECO:0000313" key="3">
    <source>
        <dbReference type="Proteomes" id="UP001499851"/>
    </source>
</evidence>
<evidence type="ECO:0000256" key="1">
    <source>
        <dbReference type="SAM" id="MobiDB-lite"/>
    </source>
</evidence>
<organism evidence="2 3">
    <name type="scientific">Glycomyces endophyticus</name>
    <dbReference type="NCBI Taxonomy" id="480996"/>
    <lineage>
        <taxon>Bacteria</taxon>
        <taxon>Bacillati</taxon>
        <taxon>Actinomycetota</taxon>
        <taxon>Actinomycetes</taxon>
        <taxon>Glycomycetales</taxon>
        <taxon>Glycomycetaceae</taxon>
        <taxon>Glycomyces</taxon>
    </lineage>
</organism>
<gene>
    <name evidence="2" type="ORF">GCM10009830_08850</name>
</gene>
<proteinExistence type="predicted"/>
<dbReference type="EMBL" id="BAAAQF010000004">
    <property type="protein sequence ID" value="GAA1665504.1"/>
    <property type="molecule type" value="Genomic_DNA"/>
</dbReference>
<accession>A0ABN2G556</accession>
<keyword evidence="3" id="KW-1185">Reference proteome</keyword>
<feature type="region of interest" description="Disordered" evidence="1">
    <location>
        <begin position="1"/>
        <end position="25"/>
    </location>
</feature>
<evidence type="ECO:0000313" key="2">
    <source>
        <dbReference type="EMBL" id="GAA1665504.1"/>
    </source>
</evidence>
<sequence>MDGRRTDVRYTPSPDDPSWSGDWAPATPKGVPIGWDQLGEDDFLYERFRVDVSLEVGGLFFSRRYLPVVDFALAWASAPIVLKEKPRIDMHSSVEAITYKAAREGATVTVTTNDHEGEGRIAWTELEDLVDTMIERAFTILYGHHPELRTNPYLLDLRERLAELGLR</sequence>
<comment type="caution">
    <text evidence="2">The sequence shown here is derived from an EMBL/GenBank/DDBJ whole genome shotgun (WGS) entry which is preliminary data.</text>
</comment>
<dbReference type="Proteomes" id="UP001499851">
    <property type="component" value="Unassembled WGS sequence"/>
</dbReference>
<protein>
    <submittedName>
        <fullName evidence="2">Uncharacterized protein</fullName>
    </submittedName>
</protein>